<dbReference type="STRING" id="889378.Spiaf_2827"/>
<evidence type="ECO:0000256" key="4">
    <source>
        <dbReference type="ARBA" id="ARBA00022813"/>
    </source>
</evidence>
<dbReference type="SUPFAM" id="SSF50692">
    <property type="entry name" value="ADC-like"/>
    <property type="match status" value="1"/>
</dbReference>
<evidence type="ECO:0000256" key="2">
    <source>
        <dbReference type="ARBA" id="ARBA00022655"/>
    </source>
</evidence>
<dbReference type="EMBL" id="CP003282">
    <property type="protein sequence ID" value="AFG38851.1"/>
    <property type="molecule type" value="Genomic_DNA"/>
</dbReference>
<comment type="catalytic activity">
    <reaction evidence="9">
        <text>L-aspartate + H(+) = beta-alanine + CO2</text>
        <dbReference type="Rhea" id="RHEA:19497"/>
        <dbReference type="ChEBI" id="CHEBI:15378"/>
        <dbReference type="ChEBI" id="CHEBI:16526"/>
        <dbReference type="ChEBI" id="CHEBI:29991"/>
        <dbReference type="ChEBI" id="CHEBI:57966"/>
        <dbReference type="EC" id="4.1.1.11"/>
    </reaction>
</comment>
<keyword evidence="4 9" id="KW-0068">Autocatalytic cleavage</keyword>
<dbReference type="RefSeq" id="WP_014456833.1">
    <property type="nucleotide sequence ID" value="NC_017098.1"/>
</dbReference>
<protein>
    <recommendedName>
        <fullName evidence="9">Aspartate 1-decarboxylase</fullName>
        <ecNumber evidence="9">4.1.1.11</ecNumber>
    </recommendedName>
    <alternativeName>
        <fullName evidence="9">Aspartate alpha-decarboxylase</fullName>
    </alternativeName>
    <component>
        <recommendedName>
            <fullName evidence="9">Aspartate 1-decarboxylase beta chain</fullName>
        </recommendedName>
    </component>
    <component>
        <recommendedName>
            <fullName evidence="9">Aspartate 1-decarboxylase alpha chain</fullName>
        </recommendedName>
    </component>
</protein>
<evidence type="ECO:0000256" key="3">
    <source>
        <dbReference type="ARBA" id="ARBA00022793"/>
    </source>
</evidence>
<comment type="PTM">
    <text evidence="9 12">Is synthesized initially as an inactive proenzyme, which is activated by self-cleavage at a specific serine bond to produce a beta-subunit with a hydroxyl group at its C-terminus and an alpha-subunit with a pyruvoyl group at its N-terminus.</text>
</comment>
<evidence type="ECO:0000313" key="14">
    <source>
        <dbReference type="EMBL" id="AFG38851.1"/>
    </source>
</evidence>
<organism evidence="14 15">
    <name type="scientific">Spirochaeta africana (strain ATCC 700263 / DSM 8902 / Z-7692)</name>
    <dbReference type="NCBI Taxonomy" id="889378"/>
    <lineage>
        <taxon>Bacteria</taxon>
        <taxon>Pseudomonadati</taxon>
        <taxon>Spirochaetota</taxon>
        <taxon>Spirochaetia</taxon>
        <taxon>Spirochaetales</taxon>
        <taxon>Spirochaetaceae</taxon>
        <taxon>Spirochaeta</taxon>
    </lineage>
</organism>
<dbReference type="NCBIfam" id="TIGR00223">
    <property type="entry name" value="panD"/>
    <property type="match status" value="1"/>
</dbReference>
<dbReference type="GO" id="GO:0004068">
    <property type="term" value="F:aspartate 1-decarboxylase activity"/>
    <property type="evidence" value="ECO:0007669"/>
    <property type="project" value="UniProtKB-UniRule"/>
</dbReference>
<comment type="similarity">
    <text evidence="9">Belongs to the PanD family.</text>
</comment>
<dbReference type="InterPro" id="IPR003190">
    <property type="entry name" value="Asp_decarbox"/>
</dbReference>
<dbReference type="PATRIC" id="fig|889378.3.peg.2800"/>
<evidence type="ECO:0000256" key="9">
    <source>
        <dbReference type="HAMAP-Rule" id="MF_00446"/>
    </source>
</evidence>
<comment type="cofactor">
    <cofactor evidence="9 10">
        <name>pyruvate</name>
        <dbReference type="ChEBI" id="CHEBI:15361"/>
    </cofactor>
    <text evidence="9 10">Binds 1 pyruvoyl group covalently per subunit.</text>
</comment>
<evidence type="ECO:0000256" key="5">
    <source>
        <dbReference type="ARBA" id="ARBA00023145"/>
    </source>
</evidence>
<dbReference type="HOGENOM" id="CLU_115305_2_0_12"/>
<evidence type="ECO:0000256" key="7">
    <source>
        <dbReference type="ARBA" id="ARBA00023270"/>
    </source>
</evidence>
<dbReference type="UniPathway" id="UPA00028">
    <property type="reaction ID" value="UER00002"/>
</dbReference>
<dbReference type="OrthoDB" id="9803983at2"/>
<dbReference type="GO" id="GO:0015940">
    <property type="term" value="P:pantothenate biosynthetic process"/>
    <property type="evidence" value="ECO:0007669"/>
    <property type="project" value="UniProtKB-UniRule"/>
</dbReference>
<evidence type="ECO:0000256" key="11">
    <source>
        <dbReference type="PIRSR" id="PIRSR006246-2"/>
    </source>
</evidence>
<dbReference type="EC" id="4.1.1.11" evidence="9"/>
<feature type="modified residue" description="Pyruvic acid (Ser)" evidence="9 12">
    <location>
        <position position="25"/>
    </location>
</feature>
<feature type="binding site" evidence="9 11">
    <location>
        <begin position="71"/>
        <end position="73"/>
    </location>
    <ligand>
        <name>substrate</name>
    </ligand>
</feature>
<keyword evidence="8 9" id="KW-0670">Pyruvate</keyword>
<evidence type="ECO:0000256" key="6">
    <source>
        <dbReference type="ARBA" id="ARBA00023239"/>
    </source>
</evidence>
<evidence type="ECO:0000256" key="1">
    <source>
        <dbReference type="ARBA" id="ARBA00022490"/>
    </source>
</evidence>
<dbReference type="Pfam" id="PF02261">
    <property type="entry name" value="Asp_decarbox"/>
    <property type="match status" value="1"/>
</dbReference>
<dbReference type="CDD" id="cd06919">
    <property type="entry name" value="Asp_decarbox"/>
    <property type="match status" value="1"/>
</dbReference>
<feature type="active site" description="Proton donor" evidence="9 10">
    <location>
        <position position="58"/>
    </location>
</feature>
<evidence type="ECO:0000256" key="12">
    <source>
        <dbReference type="PIRSR" id="PIRSR006246-3"/>
    </source>
</evidence>
<feature type="chain" id="PRO_5014007093" description="Aspartate 1-decarboxylase alpha chain" evidence="9 13">
    <location>
        <begin position="25"/>
        <end position="114"/>
    </location>
</feature>
<evidence type="ECO:0000256" key="13">
    <source>
        <dbReference type="PIRSR" id="PIRSR006246-5"/>
    </source>
</evidence>
<dbReference type="Gene3D" id="2.40.40.20">
    <property type="match status" value="1"/>
</dbReference>
<comment type="subunit">
    <text evidence="9">Heterooctamer of four alpha and four beta subunits.</text>
</comment>
<name>H9UMV8_SPIAZ</name>
<dbReference type="PANTHER" id="PTHR21012:SF0">
    <property type="entry name" value="ASPARTATE 1-DECARBOXYLASE"/>
    <property type="match status" value="1"/>
</dbReference>
<dbReference type="KEGG" id="sfc:Spiaf_2827"/>
<keyword evidence="2 9" id="KW-0566">Pantothenate biosynthesis</keyword>
<evidence type="ECO:0000256" key="10">
    <source>
        <dbReference type="PIRSR" id="PIRSR006246-1"/>
    </source>
</evidence>
<dbReference type="eggNOG" id="COG0853">
    <property type="taxonomic scope" value="Bacteria"/>
</dbReference>
<feature type="chain" id="PRO_5014007095" description="Aspartate 1-decarboxylase beta chain" evidence="9 13">
    <location>
        <begin position="1"/>
        <end position="24"/>
    </location>
</feature>
<feature type="binding site" evidence="9 11">
    <location>
        <position position="57"/>
    </location>
    <ligand>
        <name>substrate</name>
    </ligand>
</feature>
<evidence type="ECO:0000313" key="15">
    <source>
        <dbReference type="Proteomes" id="UP000007383"/>
    </source>
</evidence>
<comment type="subcellular location">
    <subcellularLocation>
        <location evidence="9">Cytoplasm</location>
    </subcellularLocation>
</comment>
<keyword evidence="7 9" id="KW-0704">Schiff base</keyword>
<dbReference type="PANTHER" id="PTHR21012">
    <property type="entry name" value="ASPARTATE 1-DECARBOXYLASE"/>
    <property type="match status" value="1"/>
</dbReference>
<evidence type="ECO:0000256" key="8">
    <source>
        <dbReference type="ARBA" id="ARBA00023317"/>
    </source>
</evidence>
<keyword evidence="15" id="KW-1185">Reference proteome</keyword>
<sequence length="114" mass="12421">MTVTMLRTKLHRAAVTEANINYEGSISIAPELLTASGLLLNERVEIYNITNGARFATYVIPGKPGQICLNGAAARLAHPGDRVIIAAYCQLEYTEAQNHEPTVVLLDERNAIKS</sequence>
<keyword evidence="3 9" id="KW-0210">Decarboxylase</keyword>
<accession>H9UMV8</accession>
<proteinExistence type="inferred from homology"/>
<reference evidence="15" key="1">
    <citation type="journal article" date="2013" name="Stand. Genomic Sci.">
        <title>Complete genome sequence of the halophilic bacterium Spirochaeta africana type strain (Z-7692(T)) from the alkaline Lake Magadi in the East African Rift.</title>
        <authorList>
            <person name="Liolos K."/>
            <person name="Abt B."/>
            <person name="Scheuner C."/>
            <person name="Teshima H."/>
            <person name="Held B."/>
            <person name="Lapidus A."/>
            <person name="Nolan M."/>
            <person name="Lucas S."/>
            <person name="Deshpande S."/>
            <person name="Cheng J.F."/>
            <person name="Tapia R."/>
            <person name="Goodwin L.A."/>
            <person name="Pitluck S."/>
            <person name="Pagani I."/>
            <person name="Ivanova N."/>
            <person name="Mavromatis K."/>
            <person name="Mikhailova N."/>
            <person name="Huntemann M."/>
            <person name="Pati A."/>
            <person name="Chen A."/>
            <person name="Palaniappan K."/>
            <person name="Land M."/>
            <person name="Rohde M."/>
            <person name="Tindall B.J."/>
            <person name="Detter J.C."/>
            <person name="Goker M."/>
            <person name="Bristow J."/>
            <person name="Eisen J.A."/>
            <person name="Markowitz V."/>
            <person name="Hugenholtz P."/>
            <person name="Woyke T."/>
            <person name="Klenk H.P."/>
            <person name="Kyrpides N.C."/>
        </authorList>
    </citation>
    <scope>NUCLEOTIDE SEQUENCE</scope>
    <source>
        <strain evidence="15">ATCC 700263 / DSM 8902 / Z-7692</strain>
    </source>
</reference>
<dbReference type="AlphaFoldDB" id="H9UMV8"/>
<keyword evidence="1 9" id="KW-0963">Cytoplasm</keyword>
<keyword evidence="5 9" id="KW-0865">Zymogen</keyword>
<dbReference type="InterPro" id="IPR009010">
    <property type="entry name" value="Asp_de-COase-like_dom_sf"/>
</dbReference>
<comment type="pathway">
    <text evidence="9">Cofactor biosynthesis; (R)-pantothenate biosynthesis; beta-alanine from L-aspartate: step 1/1.</text>
</comment>
<feature type="active site" description="Schiff-base intermediate with substrate; via pyruvic acid" evidence="9 10">
    <location>
        <position position="25"/>
    </location>
</feature>
<dbReference type="PIRSF" id="PIRSF006246">
    <property type="entry name" value="Asp_decarbox"/>
    <property type="match status" value="1"/>
</dbReference>
<dbReference type="GO" id="GO:0006523">
    <property type="term" value="P:alanine biosynthetic process"/>
    <property type="evidence" value="ECO:0007669"/>
    <property type="project" value="InterPro"/>
</dbReference>
<dbReference type="Proteomes" id="UP000007383">
    <property type="component" value="Chromosome"/>
</dbReference>
<dbReference type="HAMAP" id="MF_00446">
    <property type="entry name" value="PanD"/>
    <property type="match status" value="1"/>
</dbReference>
<keyword evidence="6 9" id="KW-0456">Lyase</keyword>
<dbReference type="GO" id="GO:0005829">
    <property type="term" value="C:cytosol"/>
    <property type="evidence" value="ECO:0007669"/>
    <property type="project" value="TreeGrafter"/>
</dbReference>
<comment type="function">
    <text evidence="9">Catalyzes the pyruvoyl-dependent decarboxylation of aspartate to produce beta-alanine.</text>
</comment>
<gene>
    <name evidence="9" type="primary">panD</name>
    <name evidence="14" type="ordered locus">Spiaf_2827</name>
</gene>